<feature type="transmembrane region" description="Helical" evidence="6">
    <location>
        <begin position="167"/>
        <end position="184"/>
    </location>
</feature>
<dbReference type="Proteomes" id="UP000199514">
    <property type="component" value="Unassembled WGS sequence"/>
</dbReference>
<feature type="transmembrane region" description="Helical" evidence="6">
    <location>
        <begin position="97"/>
        <end position="121"/>
    </location>
</feature>
<keyword evidence="2" id="KW-1003">Cell membrane</keyword>
<evidence type="ECO:0000256" key="5">
    <source>
        <dbReference type="ARBA" id="ARBA00023136"/>
    </source>
</evidence>
<feature type="transmembrane region" description="Helical" evidence="6">
    <location>
        <begin position="141"/>
        <end position="160"/>
    </location>
</feature>
<dbReference type="NCBIfam" id="TIGR03518">
    <property type="entry name" value="ABC_perm_GldF"/>
    <property type="match status" value="1"/>
</dbReference>
<evidence type="ECO:0000256" key="6">
    <source>
        <dbReference type="SAM" id="Phobius"/>
    </source>
</evidence>
<keyword evidence="8" id="KW-1185">Reference proteome</keyword>
<evidence type="ECO:0000313" key="7">
    <source>
        <dbReference type="EMBL" id="SFC74473.1"/>
    </source>
</evidence>
<evidence type="ECO:0000256" key="4">
    <source>
        <dbReference type="ARBA" id="ARBA00022989"/>
    </source>
</evidence>
<sequence>MLSILRKEFNGFLNSLIAYLVITVFLVLIGLPMWVFPSNVLDAGFADMSALFSPMGISAPVVFLFLIPAITMRSFAEEKKAGTMELLLTKPLTDYQIIVGKYLASWLLAVFALLPTLVYYLSIYRLGNPAGNIDSAGVTGSYIGLVLLAAVFCSIGIFASAISENQIVSFILAFLLCGMLYAGFDGVAGLLSGNPVGQLVSKLGIIYHYNAMSKGLIDTRNVLYFLSVIGFMLLSTRLVLGSRKW</sequence>
<feature type="transmembrane region" description="Helical" evidence="6">
    <location>
        <begin position="222"/>
        <end position="240"/>
    </location>
</feature>
<dbReference type="InterPro" id="IPR051449">
    <property type="entry name" value="ABC-2_transporter_component"/>
</dbReference>
<dbReference type="Pfam" id="PF12679">
    <property type="entry name" value="ABC2_membrane_2"/>
    <property type="match status" value="1"/>
</dbReference>
<dbReference type="GO" id="GO:0140359">
    <property type="term" value="F:ABC-type transporter activity"/>
    <property type="evidence" value="ECO:0007669"/>
    <property type="project" value="InterPro"/>
</dbReference>
<dbReference type="RefSeq" id="WP_091514476.1">
    <property type="nucleotide sequence ID" value="NZ_FOLE01000009.1"/>
</dbReference>
<dbReference type="GO" id="GO:0005886">
    <property type="term" value="C:plasma membrane"/>
    <property type="evidence" value="ECO:0007669"/>
    <property type="project" value="UniProtKB-SubCell"/>
</dbReference>
<gene>
    <name evidence="7" type="ORF">SAMN05421780_10951</name>
</gene>
<dbReference type="STRING" id="927664.SAMN05421780_10951"/>
<dbReference type="PANTHER" id="PTHR30294:SF29">
    <property type="entry name" value="MULTIDRUG ABC TRANSPORTER PERMEASE YBHS-RELATED"/>
    <property type="match status" value="1"/>
</dbReference>
<keyword evidence="5 6" id="KW-0472">Membrane</keyword>
<evidence type="ECO:0000256" key="2">
    <source>
        <dbReference type="ARBA" id="ARBA00022475"/>
    </source>
</evidence>
<dbReference type="OrthoDB" id="9794512at2"/>
<protein>
    <submittedName>
        <fullName evidence="7">ABC-2 type transport system permease protein</fullName>
    </submittedName>
</protein>
<keyword evidence="4 6" id="KW-1133">Transmembrane helix</keyword>
<dbReference type="InterPro" id="IPR019860">
    <property type="entry name" value="Motility-assoc_ABC_perm_GldF"/>
</dbReference>
<proteinExistence type="predicted"/>
<feature type="transmembrane region" description="Helical" evidence="6">
    <location>
        <begin position="55"/>
        <end position="76"/>
    </location>
</feature>
<keyword evidence="3 6" id="KW-0812">Transmembrane</keyword>
<name>A0A1I1LVX6_9BACT</name>
<comment type="subcellular location">
    <subcellularLocation>
        <location evidence="1">Cell membrane</location>
        <topology evidence="1">Multi-pass membrane protein</topology>
    </subcellularLocation>
</comment>
<dbReference type="PANTHER" id="PTHR30294">
    <property type="entry name" value="MEMBRANE COMPONENT OF ABC TRANSPORTER YHHJ-RELATED"/>
    <property type="match status" value="1"/>
</dbReference>
<accession>A0A1I1LVX6</accession>
<evidence type="ECO:0000256" key="1">
    <source>
        <dbReference type="ARBA" id="ARBA00004651"/>
    </source>
</evidence>
<evidence type="ECO:0000256" key="3">
    <source>
        <dbReference type="ARBA" id="ARBA00022692"/>
    </source>
</evidence>
<organism evidence="7 8">
    <name type="scientific">Flexibacter flexilis DSM 6793</name>
    <dbReference type="NCBI Taxonomy" id="927664"/>
    <lineage>
        <taxon>Bacteria</taxon>
        <taxon>Pseudomonadati</taxon>
        <taxon>Bacteroidota</taxon>
        <taxon>Cytophagia</taxon>
        <taxon>Cytophagales</taxon>
        <taxon>Flexibacteraceae</taxon>
        <taxon>Flexibacter</taxon>
    </lineage>
</organism>
<reference evidence="7 8" key="1">
    <citation type="submission" date="2016-10" db="EMBL/GenBank/DDBJ databases">
        <authorList>
            <person name="de Groot N.N."/>
        </authorList>
    </citation>
    <scope>NUCLEOTIDE SEQUENCE [LARGE SCALE GENOMIC DNA]</scope>
    <source>
        <strain evidence="7 8">DSM 6793</strain>
    </source>
</reference>
<dbReference type="EMBL" id="FOLE01000009">
    <property type="protein sequence ID" value="SFC74473.1"/>
    <property type="molecule type" value="Genomic_DNA"/>
</dbReference>
<feature type="transmembrane region" description="Helical" evidence="6">
    <location>
        <begin position="12"/>
        <end position="35"/>
    </location>
</feature>
<dbReference type="AlphaFoldDB" id="A0A1I1LVX6"/>
<evidence type="ECO:0000313" key="8">
    <source>
        <dbReference type="Proteomes" id="UP000199514"/>
    </source>
</evidence>